<accession>A0A1M7YFL1</accession>
<feature type="transmembrane region" description="Helical" evidence="1">
    <location>
        <begin position="307"/>
        <end position="328"/>
    </location>
</feature>
<feature type="transmembrane region" description="Helical" evidence="1">
    <location>
        <begin position="113"/>
        <end position="143"/>
    </location>
</feature>
<dbReference type="Pfam" id="PF22564">
    <property type="entry name" value="HAAS"/>
    <property type="match status" value="1"/>
</dbReference>
<protein>
    <submittedName>
        <fullName evidence="2">Uncharacterized protein</fullName>
    </submittedName>
</protein>
<evidence type="ECO:0000313" key="3">
    <source>
        <dbReference type="Proteomes" id="UP000184612"/>
    </source>
</evidence>
<dbReference type="RefSeq" id="WP_073589842.1">
    <property type="nucleotide sequence ID" value="NZ_FRFD01000009.1"/>
</dbReference>
<organism evidence="2 3">
    <name type="scientific">Anaerocolumna xylanovorans DSM 12503</name>
    <dbReference type="NCBI Taxonomy" id="1121345"/>
    <lineage>
        <taxon>Bacteria</taxon>
        <taxon>Bacillati</taxon>
        <taxon>Bacillota</taxon>
        <taxon>Clostridia</taxon>
        <taxon>Lachnospirales</taxon>
        <taxon>Lachnospiraceae</taxon>
        <taxon>Anaerocolumna</taxon>
    </lineage>
</organism>
<keyword evidence="3" id="KW-1185">Reference proteome</keyword>
<proteinExistence type="predicted"/>
<gene>
    <name evidence="2" type="ORF">SAMN02745217_03192</name>
</gene>
<feature type="transmembrane region" description="Helical" evidence="1">
    <location>
        <begin position="255"/>
        <end position="274"/>
    </location>
</feature>
<sequence length="335" mass="38062">MKMIDQYVYAVTKYLPADSREDVGKELRANIEDMLPDEPTEDEVYQVLKKLGSPIKLADEYIPQKRYLIGPGYYDRYIMTLKTVIGICIVVFISLEMISWISNPEITDSLSGYLAGMISGLISAVLEGAIQGALWVTLVFVILEKTGIESGDIPILNKKWSPDELKDMSVQGNNRITRGETVISLFMTVLFTALLYFKPHLIALYLKGESGNTEIFPLFQSDRLRIYIPVILLFTVLQLGMFIGKFMKGYWNRPLSAANAAYNMASCILIAVMLTDKLLFNQEFFTRMALYLNETPKHYMALWENRIIWVILGIFVVIAVWDSIAVWIKGFGKKG</sequence>
<feature type="transmembrane region" description="Helical" evidence="1">
    <location>
        <begin position="83"/>
        <end position="101"/>
    </location>
</feature>
<dbReference type="EMBL" id="FRFD01000009">
    <property type="protein sequence ID" value="SHO51437.1"/>
    <property type="molecule type" value="Genomic_DNA"/>
</dbReference>
<keyword evidence="1" id="KW-0812">Transmembrane</keyword>
<feature type="transmembrane region" description="Helical" evidence="1">
    <location>
        <begin position="182"/>
        <end position="206"/>
    </location>
</feature>
<keyword evidence="1" id="KW-0472">Membrane</keyword>
<dbReference type="AlphaFoldDB" id="A0A1M7YFL1"/>
<evidence type="ECO:0000313" key="2">
    <source>
        <dbReference type="EMBL" id="SHO51437.1"/>
    </source>
</evidence>
<evidence type="ECO:0000256" key="1">
    <source>
        <dbReference type="SAM" id="Phobius"/>
    </source>
</evidence>
<dbReference type="Proteomes" id="UP000184612">
    <property type="component" value="Unassembled WGS sequence"/>
</dbReference>
<feature type="transmembrane region" description="Helical" evidence="1">
    <location>
        <begin position="226"/>
        <end position="243"/>
    </location>
</feature>
<name>A0A1M7YFL1_9FIRM</name>
<keyword evidence="1" id="KW-1133">Transmembrane helix</keyword>
<dbReference type="STRING" id="1121345.SAMN02745217_03192"/>
<dbReference type="OrthoDB" id="116789at2"/>
<reference evidence="2 3" key="1">
    <citation type="submission" date="2016-12" db="EMBL/GenBank/DDBJ databases">
        <authorList>
            <person name="Song W.-J."/>
            <person name="Kurnit D.M."/>
        </authorList>
    </citation>
    <scope>NUCLEOTIDE SEQUENCE [LARGE SCALE GENOMIC DNA]</scope>
    <source>
        <strain evidence="2 3">DSM 12503</strain>
    </source>
</reference>